<comment type="caution">
    <text evidence="3">The sequence shown here is derived from an EMBL/GenBank/DDBJ whole genome shotgun (WGS) entry which is preliminary data.</text>
</comment>
<evidence type="ECO:0000256" key="1">
    <source>
        <dbReference type="SAM" id="Coils"/>
    </source>
</evidence>
<gene>
    <name evidence="3" type="ORF">PMAYCL1PPCAC_25909</name>
</gene>
<dbReference type="AlphaFoldDB" id="A0AAN5D437"/>
<keyword evidence="4" id="KW-1185">Reference proteome</keyword>
<organism evidence="3 4">
    <name type="scientific">Pristionchus mayeri</name>
    <dbReference type="NCBI Taxonomy" id="1317129"/>
    <lineage>
        <taxon>Eukaryota</taxon>
        <taxon>Metazoa</taxon>
        <taxon>Ecdysozoa</taxon>
        <taxon>Nematoda</taxon>
        <taxon>Chromadorea</taxon>
        <taxon>Rhabditida</taxon>
        <taxon>Rhabditina</taxon>
        <taxon>Diplogasteromorpha</taxon>
        <taxon>Diplogasteroidea</taxon>
        <taxon>Neodiplogasteridae</taxon>
        <taxon>Pristionchus</taxon>
    </lineage>
</organism>
<sequence>HLTDIGYTYFNRMDRQKDRKDSRREDDLESKKRRVDKDDDIEGMVKKGVFQEEDEVQILFSGSKDQSKRKDSTEELLKKAKEKYKSLKAQLKESKERESGLSRRVEQFELLSREKGKLRRIFTPNLRKGPKGYLRERASMREKLN</sequence>
<accession>A0AAN5D437</accession>
<feature type="non-terminal residue" evidence="3">
    <location>
        <position position="1"/>
    </location>
</feature>
<evidence type="ECO:0000313" key="3">
    <source>
        <dbReference type="EMBL" id="GMR55715.1"/>
    </source>
</evidence>
<feature type="compositionally biased region" description="Basic and acidic residues" evidence="2">
    <location>
        <begin position="15"/>
        <end position="30"/>
    </location>
</feature>
<evidence type="ECO:0000313" key="4">
    <source>
        <dbReference type="Proteomes" id="UP001328107"/>
    </source>
</evidence>
<name>A0AAN5D437_9BILA</name>
<proteinExistence type="predicted"/>
<dbReference type="EMBL" id="BTRK01000005">
    <property type="protein sequence ID" value="GMR55715.1"/>
    <property type="molecule type" value="Genomic_DNA"/>
</dbReference>
<feature type="region of interest" description="Disordered" evidence="2">
    <location>
        <begin position="15"/>
        <end position="39"/>
    </location>
</feature>
<dbReference type="Proteomes" id="UP001328107">
    <property type="component" value="Unassembled WGS sequence"/>
</dbReference>
<feature type="coiled-coil region" evidence="1">
    <location>
        <begin position="63"/>
        <end position="104"/>
    </location>
</feature>
<keyword evidence="1" id="KW-0175">Coiled coil</keyword>
<reference evidence="4" key="1">
    <citation type="submission" date="2022-10" db="EMBL/GenBank/DDBJ databases">
        <title>Genome assembly of Pristionchus species.</title>
        <authorList>
            <person name="Yoshida K."/>
            <person name="Sommer R.J."/>
        </authorList>
    </citation>
    <scope>NUCLEOTIDE SEQUENCE [LARGE SCALE GENOMIC DNA]</scope>
    <source>
        <strain evidence="4">RS5460</strain>
    </source>
</reference>
<evidence type="ECO:0000256" key="2">
    <source>
        <dbReference type="SAM" id="MobiDB-lite"/>
    </source>
</evidence>
<protein>
    <submittedName>
        <fullName evidence="3">Uncharacterized protein</fullName>
    </submittedName>
</protein>